<evidence type="ECO:0000313" key="2">
    <source>
        <dbReference type="Proteomes" id="UP000827872"/>
    </source>
</evidence>
<accession>A0ACB8EH52</accession>
<protein>
    <submittedName>
        <fullName evidence="1">Uncharacterized protein</fullName>
    </submittedName>
</protein>
<comment type="caution">
    <text evidence="1">The sequence shown here is derived from an EMBL/GenBank/DDBJ whole genome shotgun (WGS) entry which is preliminary data.</text>
</comment>
<gene>
    <name evidence="1" type="ORF">K3G42_008328</name>
</gene>
<dbReference type="EMBL" id="CM037616">
    <property type="protein sequence ID" value="KAH7991645.1"/>
    <property type="molecule type" value="Genomic_DNA"/>
</dbReference>
<reference evidence="1" key="1">
    <citation type="submission" date="2021-08" db="EMBL/GenBank/DDBJ databases">
        <title>The first chromosome-level gecko genome reveals the dynamic sex chromosomes of Neotropical dwarf geckos (Sphaerodactylidae: Sphaerodactylus).</title>
        <authorList>
            <person name="Pinto B.J."/>
            <person name="Keating S.E."/>
            <person name="Gamble T."/>
        </authorList>
    </citation>
    <scope>NUCLEOTIDE SEQUENCE</scope>
    <source>
        <strain evidence="1">TG3544</strain>
    </source>
</reference>
<sequence>MLRIVLCLHILACLKITVAFGSSPGKVLERESVQCHSDADVPEVCGPACPTRWLSYEGKCYFFSEEERDWASSQSFCASHGSSLAVIETEVEKAFILRFGCSPDHWIGLRKEPDQTWKWIDGTELNNMLEVKGEDGDCAFLNSDSAVSSHCHSTRRWSCSHPYIHARKKSCWVTK</sequence>
<name>A0ACB8EH52_9SAUR</name>
<evidence type="ECO:0000313" key="1">
    <source>
        <dbReference type="EMBL" id="KAH7991645.1"/>
    </source>
</evidence>
<keyword evidence="2" id="KW-1185">Reference proteome</keyword>
<organism evidence="1 2">
    <name type="scientific">Sphaerodactylus townsendi</name>
    <dbReference type="NCBI Taxonomy" id="933632"/>
    <lineage>
        <taxon>Eukaryota</taxon>
        <taxon>Metazoa</taxon>
        <taxon>Chordata</taxon>
        <taxon>Craniata</taxon>
        <taxon>Vertebrata</taxon>
        <taxon>Euteleostomi</taxon>
        <taxon>Lepidosauria</taxon>
        <taxon>Squamata</taxon>
        <taxon>Bifurcata</taxon>
        <taxon>Gekkota</taxon>
        <taxon>Sphaerodactylidae</taxon>
        <taxon>Sphaerodactylus</taxon>
    </lineage>
</organism>
<dbReference type="Proteomes" id="UP000827872">
    <property type="component" value="Linkage Group LG03"/>
</dbReference>
<proteinExistence type="predicted"/>